<accession>A0A4Y3TU11</accession>
<reference evidence="1 2" key="1">
    <citation type="submission" date="2019-06" db="EMBL/GenBank/DDBJ databases">
        <title>Whole genome shotgun sequence of Acetobacter peroxydans NBRC 13755.</title>
        <authorList>
            <person name="Hosoyama A."/>
            <person name="Uohara A."/>
            <person name="Ohji S."/>
            <person name="Ichikawa N."/>
        </authorList>
    </citation>
    <scope>NUCLEOTIDE SEQUENCE [LARGE SCALE GENOMIC DNA]</scope>
    <source>
        <strain evidence="1 2">NBRC 13755</strain>
    </source>
</reference>
<organism evidence="1 2">
    <name type="scientific">Acetobacter peroxydans</name>
    <dbReference type="NCBI Taxonomy" id="104098"/>
    <lineage>
        <taxon>Bacteria</taxon>
        <taxon>Pseudomonadati</taxon>
        <taxon>Pseudomonadota</taxon>
        <taxon>Alphaproteobacteria</taxon>
        <taxon>Acetobacterales</taxon>
        <taxon>Acetobacteraceae</taxon>
        <taxon>Acetobacter</taxon>
    </lineage>
</organism>
<dbReference type="EMBL" id="BJMV01000008">
    <property type="protein sequence ID" value="GEB85886.1"/>
    <property type="molecule type" value="Genomic_DNA"/>
</dbReference>
<evidence type="ECO:0000313" key="1">
    <source>
        <dbReference type="EMBL" id="GEB85886.1"/>
    </source>
</evidence>
<gene>
    <name evidence="1" type="ORF">APE01nite_16830</name>
</gene>
<dbReference type="AlphaFoldDB" id="A0A4Y3TU11"/>
<comment type="caution">
    <text evidence="1">The sequence shown here is derived from an EMBL/GenBank/DDBJ whole genome shotgun (WGS) entry which is preliminary data.</text>
</comment>
<sequence length="126" mass="13599">MQSVMNNVLPSETISVQHALEKVTRLLETAGSSFIDAQATVEECTKTLVLCDREIQSLQQLDVATQTVEAVVSILRNILSDPALDLSADMALPNLYAGVKLSEIVRILKGEPGDHVPIPAGEVDLF</sequence>
<keyword evidence="2" id="KW-1185">Reference proteome</keyword>
<evidence type="ECO:0000313" key="2">
    <source>
        <dbReference type="Proteomes" id="UP000317730"/>
    </source>
</evidence>
<name>A0A4Y3TU11_9PROT</name>
<dbReference type="Proteomes" id="UP000317730">
    <property type="component" value="Unassembled WGS sequence"/>
</dbReference>
<proteinExistence type="predicted"/>
<protein>
    <submittedName>
        <fullName evidence="1">Uncharacterized protein</fullName>
    </submittedName>
</protein>
<dbReference type="RefSeq" id="WP_273299177.1">
    <property type="nucleotide sequence ID" value="NZ_JALCKT010000010.1"/>
</dbReference>